<proteinExistence type="predicted"/>
<comment type="caution">
    <text evidence="1">The sequence shown here is derived from an EMBL/GenBank/DDBJ whole genome shotgun (WGS) entry which is preliminary data.</text>
</comment>
<dbReference type="Proteomes" id="UP001162992">
    <property type="component" value="Chromosome 10"/>
</dbReference>
<evidence type="ECO:0000313" key="1">
    <source>
        <dbReference type="EMBL" id="KAJ7541821.1"/>
    </source>
</evidence>
<name>A0ACC2CIQ2_DIPCM</name>
<dbReference type="EMBL" id="CM055101">
    <property type="protein sequence ID" value="KAJ7541821.1"/>
    <property type="molecule type" value="Genomic_DNA"/>
</dbReference>
<sequence length="1495" mass="166870">MNVKYLLRKCKCKSRGVTTGEKNPEAMETMLLSVVGSYALDTLLDAEQLRQHKEQCLERLRVQDSGKPLAHYAEQAILANLDWGMDALEEAICSSSEESRKARLQHAEKMLQVCALLDINTSTAGVPNSYLSAWAHLNLAFVWKLRNDDRNAAKHMMDMFIVDPYYARVDFAPVLWEHLFQSHLTSITAWYSDQRHNILMGDSSDGQVSCSSRDESYAAAGKNLLSNVNPEQASQLQHLENLYQDSLDDHTRRYARHYKNGLVSDSPQKWALFPIAEPPMTPLREVGTLERRLYEEPDLSPIHENRSFIHKGSTTASSGELTAQDFFLNLSCNPMWEEDESMEVSDKIDNVNMENTKFYASNVSSLQGNSSKTGIDNPWSQEEVSDTYSHPHVEQTKLKISSMRKRPKSQSPDLQEGQQQEASDCSTSLSPRDMYSHPDIRRQFPSEYSLSISSESESELEMEDAKAQPLGRTESMDSYDRRRSLSNSESSSCVRKDAKATISATALGHNLQVKTSYLEKTNLVTRAPKDFVCPITGHLFNDPVTLETGQTYERRAIQEWMDRGNSTCPITRQTLRNSSLPKTNYVLKRLVASWKEQNFEVAQELSSCSRPQTPPSVVYHSKLRRDQVSIDSPQGSPCSTSSSSSRAAQFNPRQSTDSSLESPVKTPHLGRMLNDLKQILSILCTSEDLQECEESLLIIKQIMSQAKHQHVEKYLREAGVIDSIVEVLFNSNSAEVCDAGIVVLSGLSENNDLVKDLIKKADANLECILSLLTKGVTGTVILLHQLKLPISQISKLNLLPYLIRIIKEGNTRQEPVLSMNPKTAALNMLCELVSMEDSKKNGSLVEDILSTDAMLALVQCLKEKNSDQKLKALSLLLYCIQADVECRDFLVHEANIALVLELLHCGNSTARLVAISFLSELVHQSRRIANSKILKTIKEEGMLSSMHVLLAYLQLAPLEQRPLTASLLLQLDLLEEPQKRSMYRDEAMEALIESLTNKESVVTQVIAAESLVALLGRFSTCGKPSTEEWLLKIADLGDNSNEYADAAQSCEWIEDKEEERASKIWEKRIAKALLGYEHGTILHVLSHHILSKTPELSKPSMVTAVWLLRMLPLLPDTGLRTTACNCLLNPFLYIFKASRNNEKQVLAALALQSFLDHSESVKKLASNAKEICGLLRQLQKMTWVEKEIFSVIVKDPSVNATELWVHEDIGQVDLSLNGSIRAFARARGHIFSGHSDGSIKVWDGKSRLPSFVHETKKHSKAVTSLVVSQSTDKLYSGSLDKRVRVWTFESGKIHCIQVVEQRDGVNAMVVNGPMTCIVPQSAGIQVQYENLDTKILNLGKHVQSVAYSDGKIYCGCIDSSIQELDTKEGTSVTIQSSAKTLIGKRPIYALQMFKNKIFAAGAPIDGAAVKIWNQADKCLVGTVVSTASAEVRAMVVNDYFIYLGTSTGVLEVWLRERLTRIASFNIGSKITCLLLNGDMLFCGSEDGKMRMFASS</sequence>
<accession>A0ACC2CIQ2</accession>
<gene>
    <name evidence="1" type="ORF">O6H91_10G078400</name>
</gene>
<organism evidence="1 2">
    <name type="scientific">Diphasiastrum complanatum</name>
    <name type="common">Issler's clubmoss</name>
    <name type="synonym">Lycopodium complanatum</name>
    <dbReference type="NCBI Taxonomy" id="34168"/>
    <lineage>
        <taxon>Eukaryota</taxon>
        <taxon>Viridiplantae</taxon>
        <taxon>Streptophyta</taxon>
        <taxon>Embryophyta</taxon>
        <taxon>Tracheophyta</taxon>
        <taxon>Lycopodiopsida</taxon>
        <taxon>Lycopodiales</taxon>
        <taxon>Lycopodiaceae</taxon>
        <taxon>Lycopodioideae</taxon>
        <taxon>Diphasiastrum</taxon>
    </lineage>
</organism>
<reference evidence="2" key="1">
    <citation type="journal article" date="2024" name="Proc. Natl. Acad. Sci. U.S.A.">
        <title>Extraordinary preservation of gene collinearity over three hundred million years revealed in homosporous lycophytes.</title>
        <authorList>
            <person name="Li C."/>
            <person name="Wickell D."/>
            <person name="Kuo L.Y."/>
            <person name="Chen X."/>
            <person name="Nie B."/>
            <person name="Liao X."/>
            <person name="Peng D."/>
            <person name="Ji J."/>
            <person name="Jenkins J."/>
            <person name="Williams M."/>
            <person name="Shu S."/>
            <person name="Plott C."/>
            <person name="Barry K."/>
            <person name="Rajasekar S."/>
            <person name="Grimwood J."/>
            <person name="Han X."/>
            <person name="Sun S."/>
            <person name="Hou Z."/>
            <person name="He W."/>
            <person name="Dai G."/>
            <person name="Sun C."/>
            <person name="Schmutz J."/>
            <person name="Leebens-Mack J.H."/>
            <person name="Li F.W."/>
            <person name="Wang L."/>
        </authorList>
    </citation>
    <scope>NUCLEOTIDE SEQUENCE [LARGE SCALE GENOMIC DNA]</scope>
    <source>
        <strain evidence="2">cv. PW_Plant_1</strain>
    </source>
</reference>
<evidence type="ECO:0000313" key="2">
    <source>
        <dbReference type="Proteomes" id="UP001162992"/>
    </source>
</evidence>
<keyword evidence="2" id="KW-1185">Reference proteome</keyword>
<protein>
    <submittedName>
        <fullName evidence="1">Uncharacterized protein</fullName>
    </submittedName>
</protein>